<reference evidence="4" key="1">
    <citation type="journal article" date="2019" name="Int. J. Syst. Evol. Microbiol.">
        <title>The Global Catalogue of Microorganisms (GCM) 10K type strain sequencing project: providing services to taxonomists for standard genome sequencing and annotation.</title>
        <authorList>
            <consortium name="The Broad Institute Genomics Platform"/>
            <consortium name="The Broad Institute Genome Sequencing Center for Infectious Disease"/>
            <person name="Wu L."/>
            <person name="Ma J."/>
        </authorList>
    </citation>
    <scope>NUCLEOTIDE SEQUENCE [LARGE SCALE GENOMIC DNA]</scope>
    <source>
        <strain evidence="4">NBRC 111980</strain>
    </source>
</reference>
<evidence type="ECO:0000313" key="3">
    <source>
        <dbReference type="EMBL" id="GLQ93485.1"/>
    </source>
</evidence>
<keyword evidence="4" id="KW-1185">Reference proteome</keyword>
<sequence length="367" mass="41103">MKPWIPDALPLSVLDASRLITPLGQAIAALSQYDGLLKGMVNAEVMLSPLTTQEAVLSSRIEGTQATVGDVLESDAGEQFDDAKNDDVEEVLNYRTALRRASREVEERPISLQLIRSLHSVLMDGVRGQDKQPGSFRTEQNWIGPKGCSIDQANFVPPNPMILIEHLEAFEKYIAGDDMDPLIQAAVVHAQFEVIHPFIDGNGRIGRLLIPLFLYCKKRIHAPMFYLSGYLESHRDEYYARLRAVTDRGEWNEWVIFFLRAVTEQANKNIEAASGIYKLYEEMKVAVRDATHSQHSALIVDTIFASPIFRIAGLQNSAEIPAASAHKVVQQLVEAKIVRCIRPGKGRRPGLYVFPRLLNIVEGRDIF</sequence>
<dbReference type="EC" id="2.7.7.108" evidence="1"/>
<dbReference type="InterPro" id="IPR003812">
    <property type="entry name" value="Fido"/>
</dbReference>
<dbReference type="InterPro" id="IPR026287">
    <property type="entry name" value="SoFic-like"/>
</dbReference>
<keyword evidence="1" id="KW-0548">Nucleotidyltransferase</keyword>
<comment type="catalytic activity">
    <reaction evidence="1">
        <text>L-tyrosyl-[protein] + ATP = O-(5'-adenylyl)-L-tyrosyl-[protein] + diphosphate</text>
        <dbReference type="Rhea" id="RHEA:54288"/>
        <dbReference type="Rhea" id="RHEA-COMP:10136"/>
        <dbReference type="Rhea" id="RHEA-COMP:13846"/>
        <dbReference type="ChEBI" id="CHEBI:30616"/>
        <dbReference type="ChEBI" id="CHEBI:33019"/>
        <dbReference type="ChEBI" id="CHEBI:46858"/>
        <dbReference type="ChEBI" id="CHEBI:83624"/>
        <dbReference type="EC" id="2.7.7.108"/>
    </reaction>
</comment>
<dbReference type="EMBL" id="BSOB01000018">
    <property type="protein sequence ID" value="GLQ93485.1"/>
    <property type="molecule type" value="Genomic_DNA"/>
</dbReference>
<comment type="subunit">
    <text evidence="1">Homodimer.</text>
</comment>
<accession>A0ABQ5XP28</accession>
<dbReference type="Pfam" id="PF02661">
    <property type="entry name" value="Fic"/>
    <property type="match status" value="1"/>
</dbReference>
<evidence type="ECO:0000259" key="2">
    <source>
        <dbReference type="PROSITE" id="PS51459"/>
    </source>
</evidence>
<dbReference type="Gene3D" id="1.10.3290.10">
    <property type="entry name" value="Fido-like domain"/>
    <property type="match status" value="1"/>
</dbReference>
<gene>
    <name evidence="3" type="ORF">GCM10007901_24360</name>
</gene>
<dbReference type="InterPro" id="IPR025758">
    <property type="entry name" value="Fic/DOC_N"/>
</dbReference>
<dbReference type="Proteomes" id="UP001156670">
    <property type="component" value="Unassembled WGS sequence"/>
</dbReference>
<keyword evidence="1" id="KW-0547">Nucleotide-binding</keyword>
<comment type="caution">
    <text evidence="3">The sequence shown here is derived from an EMBL/GenBank/DDBJ whole genome shotgun (WGS) entry which is preliminary data.</text>
</comment>
<proteinExistence type="predicted"/>
<keyword evidence="1" id="KW-0808">Transferase</keyword>
<evidence type="ECO:0000313" key="4">
    <source>
        <dbReference type="Proteomes" id="UP001156670"/>
    </source>
</evidence>
<dbReference type="SUPFAM" id="SSF140931">
    <property type="entry name" value="Fic-like"/>
    <property type="match status" value="1"/>
</dbReference>
<evidence type="ECO:0000256" key="1">
    <source>
        <dbReference type="PIRNR" id="PIRNR038925"/>
    </source>
</evidence>
<comment type="function">
    <text evidence="1">Adenylyltransferase that mediates the addition of adenosine 5'-monophosphate (AMP) to specific residues of target proteins.</text>
</comment>
<keyword evidence="1" id="KW-0067">ATP-binding</keyword>
<dbReference type="PIRSF" id="PIRSF038925">
    <property type="entry name" value="AMP-prot_trans"/>
    <property type="match status" value="1"/>
</dbReference>
<protein>
    <recommendedName>
        <fullName evidence="1">Protein adenylyltransferase</fullName>
        <ecNumber evidence="1">2.7.7.108</ecNumber>
    </recommendedName>
    <alternativeName>
        <fullName evidence="1">AMPylator</fullName>
    </alternativeName>
</protein>
<comment type="catalytic activity">
    <reaction evidence="1">
        <text>L-threonyl-[protein] + ATP = 3-O-(5'-adenylyl)-L-threonyl-[protein] + diphosphate</text>
        <dbReference type="Rhea" id="RHEA:54292"/>
        <dbReference type="Rhea" id="RHEA-COMP:11060"/>
        <dbReference type="Rhea" id="RHEA-COMP:13847"/>
        <dbReference type="ChEBI" id="CHEBI:30013"/>
        <dbReference type="ChEBI" id="CHEBI:30616"/>
        <dbReference type="ChEBI" id="CHEBI:33019"/>
        <dbReference type="ChEBI" id="CHEBI:138113"/>
        <dbReference type="EC" id="2.7.7.108"/>
    </reaction>
</comment>
<dbReference type="PANTHER" id="PTHR13504:SF38">
    <property type="entry name" value="FIDO DOMAIN-CONTAINING PROTEIN"/>
    <property type="match status" value="1"/>
</dbReference>
<dbReference type="PROSITE" id="PS51459">
    <property type="entry name" value="FIDO"/>
    <property type="match status" value="1"/>
</dbReference>
<dbReference type="InterPro" id="IPR036597">
    <property type="entry name" value="Fido-like_dom_sf"/>
</dbReference>
<feature type="domain" description="Fido" evidence="2">
    <location>
        <begin position="110"/>
        <end position="260"/>
    </location>
</feature>
<dbReference type="Pfam" id="PF13784">
    <property type="entry name" value="Fic_N"/>
    <property type="match status" value="1"/>
</dbReference>
<organism evidence="3 4">
    <name type="scientific">Dyella acidisoli</name>
    <dbReference type="NCBI Taxonomy" id="1867834"/>
    <lineage>
        <taxon>Bacteria</taxon>
        <taxon>Pseudomonadati</taxon>
        <taxon>Pseudomonadota</taxon>
        <taxon>Gammaproteobacteria</taxon>
        <taxon>Lysobacterales</taxon>
        <taxon>Rhodanobacteraceae</taxon>
        <taxon>Dyella</taxon>
    </lineage>
</organism>
<dbReference type="RefSeq" id="WP_284321195.1">
    <property type="nucleotide sequence ID" value="NZ_BSOB01000018.1"/>
</dbReference>
<dbReference type="InterPro" id="IPR040198">
    <property type="entry name" value="Fido_containing"/>
</dbReference>
<name>A0ABQ5XP28_9GAMM</name>
<dbReference type="PANTHER" id="PTHR13504">
    <property type="entry name" value="FIDO DOMAIN-CONTAINING PROTEIN DDB_G0283145"/>
    <property type="match status" value="1"/>
</dbReference>